<reference evidence="2 3" key="1">
    <citation type="submission" date="2016-07" db="EMBL/GenBank/DDBJ databases">
        <title>Pervasive Adenine N6-methylation of Active Genes in Fungi.</title>
        <authorList>
            <consortium name="DOE Joint Genome Institute"/>
            <person name="Mondo S.J."/>
            <person name="Dannebaum R.O."/>
            <person name="Kuo R.C."/>
            <person name="Labutti K."/>
            <person name="Haridas S."/>
            <person name="Kuo A."/>
            <person name="Salamov A."/>
            <person name="Ahrendt S.R."/>
            <person name="Lipzen A."/>
            <person name="Sullivan W."/>
            <person name="Andreopoulos W.B."/>
            <person name="Clum A."/>
            <person name="Lindquist E."/>
            <person name="Daum C."/>
            <person name="Ramamoorthy G.K."/>
            <person name="Gryganskyi A."/>
            <person name="Culley D."/>
            <person name="Magnuson J.K."/>
            <person name="James T.Y."/>
            <person name="O'Malley M.A."/>
            <person name="Stajich J.E."/>
            <person name="Spatafora J.W."/>
            <person name="Visel A."/>
            <person name="Grigoriev I.V."/>
        </authorList>
    </citation>
    <scope>NUCLEOTIDE SEQUENCE [LARGE SCALE GENOMIC DNA]</scope>
    <source>
        <strain evidence="2 3">CBS 129021</strain>
    </source>
</reference>
<evidence type="ECO:0000313" key="3">
    <source>
        <dbReference type="Proteomes" id="UP000193689"/>
    </source>
</evidence>
<organism evidence="2 3">
    <name type="scientific">Pseudomassariella vexata</name>
    <dbReference type="NCBI Taxonomy" id="1141098"/>
    <lineage>
        <taxon>Eukaryota</taxon>
        <taxon>Fungi</taxon>
        <taxon>Dikarya</taxon>
        <taxon>Ascomycota</taxon>
        <taxon>Pezizomycotina</taxon>
        <taxon>Sordariomycetes</taxon>
        <taxon>Xylariomycetidae</taxon>
        <taxon>Amphisphaeriales</taxon>
        <taxon>Pseudomassariaceae</taxon>
        <taxon>Pseudomassariella</taxon>
    </lineage>
</organism>
<dbReference type="EMBL" id="MCFJ01000017">
    <property type="protein sequence ID" value="ORY58195.1"/>
    <property type="molecule type" value="Genomic_DNA"/>
</dbReference>
<gene>
    <name evidence="2" type="ORF">BCR38DRAFT_448350</name>
</gene>
<dbReference type="AlphaFoldDB" id="A0A1Y2DHH0"/>
<evidence type="ECO:0000256" key="1">
    <source>
        <dbReference type="SAM" id="MobiDB-lite"/>
    </source>
</evidence>
<dbReference type="Proteomes" id="UP000193689">
    <property type="component" value="Unassembled WGS sequence"/>
</dbReference>
<feature type="compositionally biased region" description="Basic and acidic residues" evidence="1">
    <location>
        <begin position="451"/>
        <end position="464"/>
    </location>
</feature>
<feature type="compositionally biased region" description="Low complexity" evidence="1">
    <location>
        <begin position="55"/>
        <end position="76"/>
    </location>
</feature>
<dbReference type="GeneID" id="63777435"/>
<accession>A0A1Y2DHH0</accession>
<sequence length="464" mass="52633">MTNCFVISANGQTMVTYNTALALTTMISRPSMREIALFPTYKASVVDINKNDTATSSGCTSRQPSSSSTKSTTKSKFAPATGVKSTTCVIKANEEAGRDTVSYPILDRVSHMAVGAERAPSNRLPKQEFVSGCEYRNAHGGDIDGACKCRGKHVKFPDTKFLPHRSTDGQEQWVPARAPSPAPYLTRVEYMNRNWALRYQEICQNSVIANETIVQWDDEVRIERYGAKPAEEILFIKRFMNKRQMPMKHQDERFNIEKEQAASKEAMLKHIQWEIDTYGCTLERLEFEDFGWDHDEHLIYELRRKRADIKNTSHTPVFKLRDARAELVEKLKAANINTTTTRPTHPLRTNKFADDHKTKRCIIATNVQEMKIKEETKEQVEAFDAKPAGPAQRSRRIRISRAKRKRELLRQTDAIIGSRDAGSAKRIHQRQHRGQQKHPVSGANVPLGPRPEARSTPEGGKAEL</sequence>
<dbReference type="InParanoid" id="A0A1Y2DHH0"/>
<comment type="caution">
    <text evidence="2">The sequence shown here is derived from an EMBL/GenBank/DDBJ whole genome shotgun (WGS) entry which is preliminary data.</text>
</comment>
<name>A0A1Y2DHH0_9PEZI</name>
<feature type="compositionally biased region" description="Basic residues" evidence="1">
    <location>
        <begin position="425"/>
        <end position="436"/>
    </location>
</feature>
<proteinExistence type="predicted"/>
<protein>
    <submittedName>
        <fullName evidence="2">Uncharacterized protein</fullName>
    </submittedName>
</protein>
<feature type="region of interest" description="Disordered" evidence="1">
    <location>
        <begin position="415"/>
        <end position="464"/>
    </location>
</feature>
<keyword evidence="3" id="KW-1185">Reference proteome</keyword>
<evidence type="ECO:0000313" key="2">
    <source>
        <dbReference type="EMBL" id="ORY58195.1"/>
    </source>
</evidence>
<dbReference type="RefSeq" id="XP_040711230.1">
    <property type="nucleotide sequence ID" value="XM_040861223.1"/>
</dbReference>
<feature type="region of interest" description="Disordered" evidence="1">
    <location>
        <begin position="53"/>
        <end position="77"/>
    </location>
</feature>